<dbReference type="InterPro" id="IPR018551">
    <property type="entry name" value="DUF2007"/>
</dbReference>
<evidence type="ECO:0000259" key="4">
    <source>
        <dbReference type="PROSITE" id="PS50199"/>
    </source>
</evidence>
<dbReference type="Pfam" id="PF09413">
    <property type="entry name" value="DUF2007"/>
    <property type="match status" value="1"/>
</dbReference>
<keyword evidence="2" id="KW-0863">Zinc-finger</keyword>
<evidence type="ECO:0000256" key="2">
    <source>
        <dbReference type="ARBA" id="ARBA00022771"/>
    </source>
</evidence>
<dbReference type="GO" id="GO:0008270">
    <property type="term" value="F:zinc ion binding"/>
    <property type="evidence" value="ECO:0007669"/>
    <property type="project" value="UniProtKB-KW"/>
</dbReference>
<name>A0AAW9RHD0_9GAMM</name>
<dbReference type="InterPro" id="IPR001876">
    <property type="entry name" value="Znf_RanBP2"/>
</dbReference>
<evidence type="ECO:0000256" key="1">
    <source>
        <dbReference type="ARBA" id="ARBA00022723"/>
    </source>
</evidence>
<accession>A0AAW9RHD0</accession>
<dbReference type="PROSITE" id="PS50199">
    <property type="entry name" value="ZF_RANBP2_2"/>
    <property type="match status" value="1"/>
</dbReference>
<dbReference type="Proteomes" id="UP001359886">
    <property type="component" value="Unassembled WGS sequence"/>
</dbReference>
<gene>
    <name evidence="5" type="ORF">V3330_16290</name>
</gene>
<reference evidence="5 6" key="1">
    <citation type="submission" date="2024-02" db="EMBL/GenBank/DDBJ databases">
        <title>A novel Wenzhouxiangellaceae bacterium, isolated from coastal sediments.</title>
        <authorList>
            <person name="Du Z.-J."/>
            <person name="Ye Y.-Q."/>
            <person name="Zhang X.-Y."/>
        </authorList>
    </citation>
    <scope>NUCLEOTIDE SEQUENCE [LARGE SCALE GENOMIC DNA]</scope>
    <source>
        <strain evidence="5 6">CH-27</strain>
    </source>
</reference>
<evidence type="ECO:0000313" key="5">
    <source>
        <dbReference type="EMBL" id="MEJ8569191.1"/>
    </source>
</evidence>
<sequence>MFKVFESFDLSHAGQLQSLLESHGIRTFLKNQFSAGALGELPFVEICPQLFVLEEADLPRARELLRSVTDVESRGAWTCGSCGTDVEAPFLQCWQCGEPRPDSDADGAPQPAPVS</sequence>
<proteinExistence type="predicted"/>
<evidence type="ECO:0000313" key="6">
    <source>
        <dbReference type="Proteomes" id="UP001359886"/>
    </source>
</evidence>
<dbReference type="EMBL" id="JAZHOG010000012">
    <property type="protein sequence ID" value="MEJ8569191.1"/>
    <property type="molecule type" value="Genomic_DNA"/>
</dbReference>
<keyword evidence="6" id="KW-1185">Reference proteome</keyword>
<keyword evidence="3" id="KW-0862">Zinc</keyword>
<dbReference type="RefSeq" id="WP_354696516.1">
    <property type="nucleotide sequence ID" value="NZ_JAZHOG010000012.1"/>
</dbReference>
<keyword evidence="1" id="KW-0479">Metal-binding</keyword>
<dbReference type="AlphaFoldDB" id="A0AAW9RHD0"/>
<feature type="domain" description="RanBP2-type" evidence="4">
    <location>
        <begin position="73"/>
        <end position="102"/>
    </location>
</feature>
<protein>
    <submittedName>
        <fullName evidence="5">DUF2007 domain-containing protein</fullName>
    </submittedName>
</protein>
<evidence type="ECO:0000256" key="3">
    <source>
        <dbReference type="ARBA" id="ARBA00022833"/>
    </source>
</evidence>
<comment type="caution">
    <text evidence="5">The sequence shown here is derived from an EMBL/GenBank/DDBJ whole genome shotgun (WGS) entry which is preliminary data.</text>
</comment>
<organism evidence="5 6">
    <name type="scientific">Elongatibacter sediminis</name>
    <dbReference type="NCBI Taxonomy" id="3119006"/>
    <lineage>
        <taxon>Bacteria</taxon>
        <taxon>Pseudomonadati</taxon>
        <taxon>Pseudomonadota</taxon>
        <taxon>Gammaproteobacteria</taxon>
        <taxon>Chromatiales</taxon>
        <taxon>Wenzhouxiangellaceae</taxon>
        <taxon>Elongatibacter</taxon>
    </lineage>
</organism>